<evidence type="ECO:0000259" key="6">
    <source>
        <dbReference type="Pfam" id="PF00135"/>
    </source>
</evidence>
<dbReference type="EMBL" id="CAJPIZ010001889">
    <property type="protein sequence ID" value="CAG2104218.1"/>
    <property type="molecule type" value="Genomic_DNA"/>
</dbReference>
<organism evidence="7">
    <name type="scientific">Medioppia subpectinata</name>
    <dbReference type="NCBI Taxonomy" id="1979941"/>
    <lineage>
        <taxon>Eukaryota</taxon>
        <taxon>Metazoa</taxon>
        <taxon>Ecdysozoa</taxon>
        <taxon>Arthropoda</taxon>
        <taxon>Chelicerata</taxon>
        <taxon>Arachnida</taxon>
        <taxon>Acari</taxon>
        <taxon>Acariformes</taxon>
        <taxon>Sarcoptiformes</taxon>
        <taxon>Oribatida</taxon>
        <taxon>Brachypylina</taxon>
        <taxon>Oppioidea</taxon>
        <taxon>Oppiidae</taxon>
        <taxon>Medioppia</taxon>
    </lineage>
</organism>
<dbReference type="InterPro" id="IPR019826">
    <property type="entry name" value="Carboxylesterase_B_AS"/>
</dbReference>
<evidence type="ECO:0000256" key="5">
    <source>
        <dbReference type="RuleBase" id="RU361235"/>
    </source>
</evidence>
<accession>A0A7R9KL17</accession>
<reference evidence="7" key="1">
    <citation type="submission" date="2020-11" db="EMBL/GenBank/DDBJ databases">
        <authorList>
            <person name="Tran Van P."/>
        </authorList>
    </citation>
    <scope>NUCLEOTIDE SEQUENCE</scope>
</reference>
<keyword evidence="8" id="KW-1185">Reference proteome</keyword>
<proteinExistence type="inferred from homology"/>
<dbReference type="EC" id="3.1.1.-" evidence="5"/>
<gene>
    <name evidence="7" type="ORF">OSB1V03_LOCUS4238</name>
</gene>
<dbReference type="PANTHER" id="PTHR43918:SF4">
    <property type="entry name" value="CARBOXYLIC ESTER HYDROLASE"/>
    <property type="match status" value="1"/>
</dbReference>
<dbReference type="InterPro" id="IPR029058">
    <property type="entry name" value="AB_hydrolase_fold"/>
</dbReference>
<evidence type="ECO:0000256" key="3">
    <source>
        <dbReference type="ARBA" id="ARBA00022801"/>
    </source>
</evidence>
<dbReference type="Pfam" id="PF00135">
    <property type="entry name" value="COesterase"/>
    <property type="match status" value="3"/>
</dbReference>
<evidence type="ECO:0000256" key="2">
    <source>
        <dbReference type="ARBA" id="ARBA00022487"/>
    </source>
</evidence>
<protein>
    <recommendedName>
        <fullName evidence="5">Carboxylic ester hydrolase</fullName>
        <ecNumber evidence="5">3.1.1.-</ecNumber>
    </recommendedName>
</protein>
<dbReference type="Proteomes" id="UP000759131">
    <property type="component" value="Unassembled WGS sequence"/>
</dbReference>
<feature type="non-terminal residue" evidence="7">
    <location>
        <position position="1"/>
    </location>
</feature>
<dbReference type="SUPFAM" id="SSF53474">
    <property type="entry name" value="alpha/beta-Hydrolases"/>
    <property type="match status" value="2"/>
</dbReference>
<dbReference type="EMBL" id="OC856464">
    <property type="protein sequence ID" value="CAD7623788.1"/>
    <property type="molecule type" value="Genomic_DNA"/>
</dbReference>
<evidence type="ECO:0000313" key="7">
    <source>
        <dbReference type="EMBL" id="CAD7623788.1"/>
    </source>
</evidence>
<feature type="domain" description="Carboxylesterase type B" evidence="6">
    <location>
        <begin position="350"/>
        <end position="553"/>
    </location>
</feature>
<evidence type="ECO:0000313" key="8">
    <source>
        <dbReference type="Proteomes" id="UP000759131"/>
    </source>
</evidence>
<dbReference type="InterPro" id="IPR050654">
    <property type="entry name" value="AChE-related_enzymes"/>
</dbReference>
<dbReference type="AlphaFoldDB" id="A0A7R9KL17"/>
<keyword evidence="3 5" id="KW-0378">Hydrolase</keyword>
<feature type="domain" description="Carboxylesterase type B" evidence="6">
    <location>
        <begin position="1"/>
        <end position="44"/>
    </location>
</feature>
<dbReference type="InterPro" id="IPR002018">
    <property type="entry name" value="CarbesteraseB"/>
</dbReference>
<dbReference type="PROSITE" id="PS00122">
    <property type="entry name" value="CARBOXYLESTERASE_B_1"/>
    <property type="match status" value="2"/>
</dbReference>
<dbReference type="GO" id="GO:0052689">
    <property type="term" value="F:carboxylic ester hydrolase activity"/>
    <property type="evidence" value="ECO:0007669"/>
    <property type="project" value="UniProtKB-KW"/>
</dbReference>
<name>A0A7R9KL17_9ACAR</name>
<sequence length="579" mass="64160">NTSSGSVRGQTLHVLNRKIHQFLNIPYAEPPLGPLRFAPPLPLKAPKQKVGLKPVMFWIYGGALSLGSIFQDVNNMSILAANDVVVVAVNYRVGPLGFLYGGDQTAPGNAGYYDMVLGLKWVKENIHNFGGDKSRITIFGPSSGSIAVSALILSPVSKGLFKRAIMQSGSVMYNKDRPALSAIEALQKAKQLAKRLNCDKYDNKWLQYIELMAGVTKDEGISIAPTFMPEMRNEPTERLFRKAVNDLSDEYHNIDVDKVCDHYLNGVHKTNSTQLKAAFNALYGDFTITCPTYLFAINYAKRGPAPVPVTPQIKPHDVWPQLWDKSVIRVKDLNPNDMSLILDNPYERVVRGRTLHVLDTNVDQFVGIPYAEPPVGKHRFAKPEPISKPFPGIIDATKVKNSCMQNPSQFPISPDSPLSEDCLVLNIWTTNTTALKPVMFWIYGGGLIMGSIFQEIYNGSALATKDVVVVSVNYRLGPFGFLYGDREDAPGNVGFYDQLLGLKWVRENIHSFGGDRDQITIFGESAGSWSVSAHILSPLSKGMFQRAIMENGFSEPKFADRGFGVRNAHKLIHICVQHM</sequence>
<keyword evidence="4" id="KW-0325">Glycoprotein</keyword>
<dbReference type="OrthoDB" id="3200163at2759"/>
<keyword evidence="2" id="KW-0719">Serine esterase</keyword>
<dbReference type="PANTHER" id="PTHR43918">
    <property type="entry name" value="ACETYLCHOLINESTERASE"/>
    <property type="match status" value="1"/>
</dbReference>
<comment type="similarity">
    <text evidence="1 5">Belongs to the type-B carboxylesterase/lipase family.</text>
</comment>
<evidence type="ECO:0000256" key="1">
    <source>
        <dbReference type="ARBA" id="ARBA00005964"/>
    </source>
</evidence>
<evidence type="ECO:0000256" key="4">
    <source>
        <dbReference type="ARBA" id="ARBA00023180"/>
    </source>
</evidence>
<dbReference type="Gene3D" id="3.40.50.1820">
    <property type="entry name" value="alpha/beta hydrolase"/>
    <property type="match status" value="4"/>
</dbReference>
<feature type="domain" description="Carboxylesterase type B" evidence="6">
    <location>
        <begin position="50"/>
        <end position="203"/>
    </location>
</feature>